<organism evidence="1 2">
    <name type="scientific">Nelumbo nucifera</name>
    <name type="common">Sacred lotus</name>
    <dbReference type="NCBI Taxonomy" id="4432"/>
    <lineage>
        <taxon>Eukaryota</taxon>
        <taxon>Viridiplantae</taxon>
        <taxon>Streptophyta</taxon>
        <taxon>Embryophyta</taxon>
        <taxon>Tracheophyta</taxon>
        <taxon>Spermatophyta</taxon>
        <taxon>Magnoliopsida</taxon>
        <taxon>Proteales</taxon>
        <taxon>Nelumbonaceae</taxon>
        <taxon>Nelumbo</taxon>
    </lineage>
</organism>
<protein>
    <submittedName>
        <fullName evidence="1">Uncharacterized protein</fullName>
    </submittedName>
</protein>
<comment type="caution">
    <text evidence="1">The sequence shown here is derived from an EMBL/GenBank/DDBJ whole genome shotgun (WGS) entry which is preliminary data.</text>
</comment>
<evidence type="ECO:0000313" key="2">
    <source>
        <dbReference type="Proteomes" id="UP000607653"/>
    </source>
</evidence>
<dbReference type="EMBL" id="DUZY01000003">
    <property type="protein sequence ID" value="DAD33153.1"/>
    <property type="molecule type" value="Genomic_DNA"/>
</dbReference>
<dbReference type="AlphaFoldDB" id="A0A822YM50"/>
<keyword evidence="2" id="KW-1185">Reference proteome</keyword>
<evidence type="ECO:0000313" key="1">
    <source>
        <dbReference type="EMBL" id="DAD33153.1"/>
    </source>
</evidence>
<dbReference type="Proteomes" id="UP000607653">
    <property type="component" value="Unassembled WGS sequence"/>
</dbReference>
<sequence length="133" mass="15021">MEWHRWRDGGHGAILDVVDSRMNGEYDESEMMMVLKLGMMCSHCVPAVCSTMRKVVRYFEGEIRMPKDLSGLGDDRDAGKNEEGFDDFIHSYTPPWSEKMSYSFTGAGDVDVEVPVSTSPLPLISDKGCFERE</sequence>
<proteinExistence type="predicted"/>
<accession>A0A822YM50</accession>
<reference evidence="1 2" key="1">
    <citation type="journal article" date="2020" name="Mol. Biol. Evol.">
        <title>Distinct Expression and Methylation Patterns for Genes with Different Fates following a Single Whole-Genome Duplication in Flowering Plants.</title>
        <authorList>
            <person name="Shi T."/>
            <person name="Rahmani R.S."/>
            <person name="Gugger P.F."/>
            <person name="Wang M."/>
            <person name="Li H."/>
            <person name="Zhang Y."/>
            <person name="Li Z."/>
            <person name="Wang Q."/>
            <person name="Van de Peer Y."/>
            <person name="Marchal K."/>
            <person name="Chen J."/>
        </authorList>
    </citation>
    <scope>NUCLEOTIDE SEQUENCE [LARGE SCALE GENOMIC DNA]</scope>
    <source>
        <tissue evidence="1">Leaf</tissue>
    </source>
</reference>
<gene>
    <name evidence="1" type="ORF">HUJ06_012004</name>
</gene>
<name>A0A822YM50_NELNU</name>